<keyword evidence="1" id="KW-0472">Membrane</keyword>
<evidence type="ECO:0000313" key="2">
    <source>
        <dbReference type="EMBL" id="SDE24207.1"/>
    </source>
</evidence>
<name>A0A1G7BBD8_9BURK</name>
<dbReference type="AlphaFoldDB" id="A0A1G7BBD8"/>
<evidence type="ECO:0000313" key="3">
    <source>
        <dbReference type="Proteomes" id="UP000198781"/>
    </source>
</evidence>
<dbReference type="Proteomes" id="UP000198781">
    <property type="component" value="Unassembled WGS sequence"/>
</dbReference>
<protein>
    <submittedName>
        <fullName evidence="2">Uncharacterized protein family (UPF0093)</fullName>
    </submittedName>
</protein>
<proteinExistence type="predicted"/>
<gene>
    <name evidence="2" type="ORF">SAMN05192589_11414</name>
</gene>
<accession>A0A1G7BBD8</accession>
<keyword evidence="1" id="KW-1133">Transmembrane helix</keyword>
<reference evidence="2 3" key="1">
    <citation type="submission" date="2016-10" db="EMBL/GenBank/DDBJ databases">
        <authorList>
            <person name="de Groot N.N."/>
        </authorList>
    </citation>
    <scope>NUCLEOTIDE SEQUENCE [LARGE SCALE GENOMIC DNA]</scope>
    <source>
        <strain evidence="2 3">DSM 16619</strain>
    </source>
</reference>
<sequence>MVWALGLGLAVWGGWLGTGWLNAKLAIVLVLSGLHGVLSGRLRQRMRHGAGKQSGWERHSAAMAVIGVGAIVLLVVLKP</sequence>
<organism evidence="2 3">
    <name type="scientific">Paracidovorax valerianellae</name>
    <dbReference type="NCBI Taxonomy" id="187868"/>
    <lineage>
        <taxon>Bacteria</taxon>
        <taxon>Pseudomonadati</taxon>
        <taxon>Pseudomonadota</taxon>
        <taxon>Betaproteobacteria</taxon>
        <taxon>Burkholderiales</taxon>
        <taxon>Comamonadaceae</taxon>
        <taxon>Paracidovorax</taxon>
    </lineage>
</organism>
<keyword evidence="3" id="KW-1185">Reference proteome</keyword>
<feature type="transmembrane region" description="Helical" evidence="1">
    <location>
        <begin position="59"/>
        <end position="77"/>
    </location>
</feature>
<dbReference type="EMBL" id="FMZC01000014">
    <property type="protein sequence ID" value="SDE24207.1"/>
    <property type="molecule type" value="Genomic_DNA"/>
</dbReference>
<feature type="transmembrane region" description="Helical" evidence="1">
    <location>
        <begin position="20"/>
        <end position="38"/>
    </location>
</feature>
<dbReference type="STRING" id="187868.SAMN05192589_11414"/>
<keyword evidence="1" id="KW-0812">Transmembrane</keyword>
<evidence type="ECO:0000256" key="1">
    <source>
        <dbReference type="SAM" id="Phobius"/>
    </source>
</evidence>